<dbReference type="PANTHER" id="PTHR28049">
    <property type="entry name" value="TRANSMEMBRANE PROTEIN YOR223W"/>
    <property type="match status" value="1"/>
</dbReference>
<dbReference type="Proteomes" id="UP000076798">
    <property type="component" value="Unassembled WGS sequence"/>
</dbReference>
<dbReference type="GO" id="GO:0005783">
    <property type="term" value="C:endoplasmic reticulum"/>
    <property type="evidence" value="ECO:0007669"/>
    <property type="project" value="TreeGrafter"/>
</dbReference>
<dbReference type="PROSITE" id="PS50053">
    <property type="entry name" value="UBIQUITIN_2"/>
    <property type="match status" value="1"/>
</dbReference>
<dbReference type="InterPro" id="IPR019413">
    <property type="entry name" value="Dsc3_ub-like_dom"/>
</dbReference>
<dbReference type="Pfam" id="PF10302">
    <property type="entry name" value="Dsc3_N"/>
    <property type="match status" value="1"/>
</dbReference>
<evidence type="ECO:0000256" key="1">
    <source>
        <dbReference type="SAM" id="MobiDB-lite"/>
    </source>
</evidence>
<dbReference type="InterPro" id="IPR025390">
    <property type="entry name" value="Dsc3_C"/>
</dbReference>
<name>A0A166DTF9_9AGAM</name>
<keyword evidence="2" id="KW-1133">Transmembrane helix</keyword>
<dbReference type="SUPFAM" id="SSF54236">
    <property type="entry name" value="Ubiquitin-like"/>
    <property type="match status" value="1"/>
</dbReference>
<keyword evidence="2" id="KW-0812">Transmembrane</keyword>
<feature type="transmembrane region" description="Helical" evidence="2">
    <location>
        <begin position="266"/>
        <end position="283"/>
    </location>
</feature>
<dbReference type="InterPro" id="IPR000626">
    <property type="entry name" value="Ubiquitin-like_dom"/>
</dbReference>
<keyword evidence="2" id="KW-0472">Membrane</keyword>
<dbReference type="PANTHER" id="PTHR28049:SF1">
    <property type="entry name" value="DSC E3 UBIQUITIN LIGASE COMPLEX SUBUNIT 3"/>
    <property type="match status" value="1"/>
</dbReference>
<dbReference type="STRING" id="1314776.A0A166DTF9"/>
<proteinExistence type="predicted"/>
<dbReference type="OrthoDB" id="2556122at2759"/>
<accession>A0A166DTF9</accession>
<feature type="transmembrane region" description="Helical" evidence="2">
    <location>
        <begin position="220"/>
        <end position="239"/>
    </location>
</feature>
<feature type="region of interest" description="Disordered" evidence="1">
    <location>
        <begin position="91"/>
        <end position="110"/>
    </location>
</feature>
<reference evidence="4 5" key="1">
    <citation type="journal article" date="2016" name="Mol. Biol. Evol.">
        <title>Comparative Genomics of Early-Diverging Mushroom-Forming Fungi Provides Insights into the Origins of Lignocellulose Decay Capabilities.</title>
        <authorList>
            <person name="Nagy L.G."/>
            <person name="Riley R."/>
            <person name="Tritt A."/>
            <person name="Adam C."/>
            <person name="Daum C."/>
            <person name="Floudas D."/>
            <person name="Sun H."/>
            <person name="Yadav J.S."/>
            <person name="Pangilinan J."/>
            <person name="Larsson K.H."/>
            <person name="Matsuura K."/>
            <person name="Barry K."/>
            <person name="Labutti K."/>
            <person name="Kuo R."/>
            <person name="Ohm R.A."/>
            <person name="Bhattacharya S.S."/>
            <person name="Shirouzu T."/>
            <person name="Yoshinaga Y."/>
            <person name="Martin F.M."/>
            <person name="Grigoriev I.V."/>
            <person name="Hibbett D.S."/>
        </authorList>
    </citation>
    <scope>NUCLEOTIDE SEQUENCE [LARGE SCALE GENOMIC DNA]</scope>
    <source>
        <strain evidence="4 5">HHB10207 ss-3</strain>
    </source>
</reference>
<feature type="region of interest" description="Disordered" evidence="1">
    <location>
        <begin position="1"/>
        <end position="26"/>
    </location>
</feature>
<dbReference type="GO" id="GO:0044695">
    <property type="term" value="C:Dsc E3 ubiquitin ligase complex"/>
    <property type="evidence" value="ECO:0007669"/>
    <property type="project" value="InterPro"/>
</dbReference>
<evidence type="ECO:0000259" key="3">
    <source>
        <dbReference type="PROSITE" id="PS50053"/>
    </source>
</evidence>
<dbReference type="EMBL" id="KV428055">
    <property type="protein sequence ID" value="KZT38872.1"/>
    <property type="molecule type" value="Genomic_DNA"/>
</dbReference>
<dbReference type="Gene3D" id="3.10.20.90">
    <property type="entry name" value="Phosphatidylinositol 3-kinase Catalytic Subunit, Chain A, domain 1"/>
    <property type="match status" value="1"/>
</dbReference>
<evidence type="ECO:0000313" key="5">
    <source>
        <dbReference type="Proteomes" id="UP000076798"/>
    </source>
</evidence>
<feature type="compositionally biased region" description="Low complexity" evidence="1">
    <location>
        <begin position="96"/>
        <end position="110"/>
    </location>
</feature>
<keyword evidence="5" id="KW-1185">Reference proteome</keyword>
<dbReference type="InterPro" id="IPR029071">
    <property type="entry name" value="Ubiquitin-like_domsf"/>
</dbReference>
<sequence>MPLSEKAKGKRKATDDSIKVPSPPPPELIIRFTEGVQDLKITVDPSQCVGDIKNLIREHRPLLSKRRLRLIYLGRLLSDEVSVRTLSADAPASLDSTPSTGPTATGGPSAAPSVWIQCAIGPALEEGEEDVTRTQQQAAAQLTPLRGFDRLANAGMSDEEIAVIRRQFHAESGLSSEDFLENDLGEEADYEERAHELEERWLDSMDMNALHRGSGPSSAGIIQGLFLGFFFPLLPFFFFRATAEPTFWEDGRMGDRPRSVLFSKRTQMAIVLGFVVNLTIGIWKKLLTGT</sequence>
<dbReference type="Pfam" id="PF13373">
    <property type="entry name" value="Dsc3_C"/>
    <property type="match status" value="1"/>
</dbReference>
<protein>
    <recommendedName>
        <fullName evidence="3">Ubiquitin-like domain-containing protein</fullName>
    </recommendedName>
</protein>
<feature type="domain" description="Ubiquitin-like" evidence="3">
    <location>
        <begin position="26"/>
        <end position="94"/>
    </location>
</feature>
<gene>
    <name evidence="4" type="ORF">SISSUDRAFT_1128453</name>
</gene>
<dbReference type="AlphaFoldDB" id="A0A166DTF9"/>
<evidence type="ECO:0000313" key="4">
    <source>
        <dbReference type="EMBL" id="KZT38872.1"/>
    </source>
</evidence>
<dbReference type="InterPro" id="IPR045226">
    <property type="entry name" value="Dsc3"/>
</dbReference>
<organism evidence="4 5">
    <name type="scientific">Sistotremastrum suecicum HHB10207 ss-3</name>
    <dbReference type="NCBI Taxonomy" id="1314776"/>
    <lineage>
        <taxon>Eukaryota</taxon>
        <taxon>Fungi</taxon>
        <taxon>Dikarya</taxon>
        <taxon>Basidiomycota</taxon>
        <taxon>Agaricomycotina</taxon>
        <taxon>Agaricomycetes</taxon>
        <taxon>Sistotremastrales</taxon>
        <taxon>Sistotremastraceae</taxon>
        <taxon>Sistotremastrum</taxon>
    </lineage>
</organism>
<evidence type="ECO:0000256" key="2">
    <source>
        <dbReference type="SAM" id="Phobius"/>
    </source>
</evidence>